<sequence length="79" mass="8985">MDPAKVRADLRRYVEVIDLFVSGAIGAPEFESRYLALAKADETIRDQAAYDVLQRLFGDVDEYFDRGQAQDALAELIRF</sequence>
<dbReference type="RefSeq" id="WP_158104319.1">
    <property type="nucleotide sequence ID" value="NZ_JADBEG010000001.1"/>
</dbReference>
<dbReference type="Proteomes" id="UP000631670">
    <property type="component" value="Unassembled WGS sequence"/>
</dbReference>
<keyword evidence="3" id="KW-1185">Reference proteome</keyword>
<evidence type="ECO:0000313" key="3">
    <source>
        <dbReference type="Proteomes" id="UP000631670"/>
    </source>
</evidence>
<dbReference type="InterPro" id="IPR015287">
    <property type="entry name" value="Colicin_D_immunity_dom"/>
</dbReference>
<evidence type="ECO:0000313" key="2">
    <source>
        <dbReference type="EMBL" id="MBE1499049.1"/>
    </source>
</evidence>
<name>A0ABR9I787_9PSEU</name>
<gene>
    <name evidence="2" type="ORF">H4696_006149</name>
</gene>
<dbReference type="Pfam" id="PF09204">
    <property type="entry name" value="Colicin_immun"/>
    <property type="match status" value="1"/>
</dbReference>
<comment type="caution">
    <text evidence="2">The sequence shown here is derived from an EMBL/GenBank/DDBJ whole genome shotgun (WGS) entry which is preliminary data.</text>
</comment>
<dbReference type="EMBL" id="JADBEG010000001">
    <property type="protein sequence ID" value="MBE1499049.1"/>
    <property type="molecule type" value="Genomic_DNA"/>
</dbReference>
<proteinExistence type="predicted"/>
<organism evidence="2 3">
    <name type="scientific">Amycolatopsis lexingtonensis</name>
    <dbReference type="NCBI Taxonomy" id="218822"/>
    <lineage>
        <taxon>Bacteria</taxon>
        <taxon>Bacillati</taxon>
        <taxon>Actinomycetota</taxon>
        <taxon>Actinomycetes</taxon>
        <taxon>Pseudonocardiales</taxon>
        <taxon>Pseudonocardiaceae</taxon>
        <taxon>Amycolatopsis</taxon>
    </lineage>
</organism>
<reference evidence="2 3" key="1">
    <citation type="submission" date="2020-10" db="EMBL/GenBank/DDBJ databases">
        <title>Sequencing the genomes of 1000 actinobacteria strains.</title>
        <authorList>
            <person name="Klenk H.-P."/>
        </authorList>
    </citation>
    <scope>NUCLEOTIDE SEQUENCE [LARGE SCALE GENOMIC DNA]</scope>
    <source>
        <strain evidence="2 3">DSM 44653</strain>
    </source>
</reference>
<evidence type="ECO:0000259" key="1">
    <source>
        <dbReference type="Pfam" id="PF09204"/>
    </source>
</evidence>
<accession>A0ABR9I787</accession>
<protein>
    <recommendedName>
        <fullName evidence="1">Colicin D immunity protein domain-containing protein</fullName>
    </recommendedName>
</protein>
<feature type="domain" description="Colicin D immunity protein" evidence="1">
    <location>
        <begin position="12"/>
        <end position="64"/>
    </location>
</feature>